<accession>A0A6H1ZR61</accession>
<gene>
    <name evidence="1" type="ORF">TM448A01454_0011</name>
    <name evidence="2" type="ORF">TM448B00537_0011</name>
</gene>
<name>A0A6H1ZR61_9ZZZZ</name>
<organism evidence="1">
    <name type="scientific">viral metagenome</name>
    <dbReference type="NCBI Taxonomy" id="1070528"/>
    <lineage>
        <taxon>unclassified sequences</taxon>
        <taxon>metagenomes</taxon>
        <taxon>organismal metagenomes</taxon>
    </lineage>
</organism>
<reference evidence="1" key="1">
    <citation type="submission" date="2020-03" db="EMBL/GenBank/DDBJ databases">
        <title>The deep terrestrial virosphere.</title>
        <authorList>
            <person name="Holmfeldt K."/>
            <person name="Nilsson E."/>
            <person name="Simone D."/>
            <person name="Lopez-Fernandez M."/>
            <person name="Wu X."/>
            <person name="de Brujin I."/>
            <person name="Lundin D."/>
            <person name="Andersson A."/>
            <person name="Bertilsson S."/>
            <person name="Dopson M."/>
        </authorList>
    </citation>
    <scope>NUCLEOTIDE SEQUENCE</scope>
    <source>
        <strain evidence="1">TM448A01454</strain>
        <strain evidence="2">TM448B00537</strain>
    </source>
</reference>
<dbReference type="EMBL" id="MT144629">
    <property type="protein sequence ID" value="QJH95791.1"/>
    <property type="molecule type" value="Genomic_DNA"/>
</dbReference>
<dbReference type="EMBL" id="MT144153">
    <property type="protein sequence ID" value="QJA49765.1"/>
    <property type="molecule type" value="Genomic_DNA"/>
</dbReference>
<proteinExistence type="predicted"/>
<evidence type="ECO:0000313" key="2">
    <source>
        <dbReference type="EMBL" id="QJH95791.1"/>
    </source>
</evidence>
<sequence length="71" mass="8007">MIQETYKTTEILIAPEDSQIILAFKANRDKFIILLKAGVFELQSGKAEININNGVIQNVLLINQTYKRIGT</sequence>
<evidence type="ECO:0000313" key="1">
    <source>
        <dbReference type="EMBL" id="QJA49765.1"/>
    </source>
</evidence>
<dbReference type="AlphaFoldDB" id="A0A6H1ZR61"/>
<protein>
    <submittedName>
        <fullName evidence="1">Uncharacterized protein</fullName>
    </submittedName>
</protein>